<dbReference type="FunFam" id="3.90.550.50:FF:000017">
    <property type="entry name" value="Glycoprotein-N-acetylgalactosamine 3-beta-galactosyltransferase 1"/>
    <property type="match status" value="1"/>
</dbReference>
<dbReference type="GO" id="GO:0030145">
    <property type="term" value="F:manganese ion binding"/>
    <property type="evidence" value="ECO:0007669"/>
    <property type="project" value="UniProtKB-ARBA"/>
</dbReference>
<evidence type="ECO:0000256" key="2">
    <source>
        <dbReference type="ARBA" id="ARBA00004606"/>
    </source>
</evidence>
<proteinExistence type="inferred from homology"/>
<sequence>MQSNALNFVFGLTIGLVFSYVTISYMTGFHIPRPTQMRFVATGEPEMKLDSAGRIFLNHEDLERFGAIVHPVEFKDTHAHNDEDEEARRLEKEVRVLCWVMTSPQNLESKATHVRRTWARRCNKLLFISSVTNETFPTIGIDVPEGRDHLTAKTMKAFKYIFEHHMDDADWFMKADDDTYVILENMRYFLSGQNTNEAIYFGHHFKPLVKQGYFSGGAGYVLSKESLRRFGAHGNNASVCRQDGGAEDAEFGRCMEKLGVKVGNSTDKLGRSRFHCFDPDTHLTGNYPDWYYKYDAHGGKKGRESISDYAISFHYVPVAKMYALEFYIYHLRPYGLQSGKQELNHDRGN</sequence>
<dbReference type="EMBL" id="JAIWYP010000013">
    <property type="protein sequence ID" value="KAH3716116.1"/>
    <property type="molecule type" value="Genomic_DNA"/>
</dbReference>
<gene>
    <name evidence="22" type="ORF">DPMN_058834</name>
</gene>
<evidence type="ECO:0000256" key="12">
    <source>
        <dbReference type="ARBA" id="ARBA00022968"/>
    </source>
</evidence>
<dbReference type="InterPro" id="IPR026050">
    <property type="entry name" value="C1GALT1/C1GALT1_chp1"/>
</dbReference>
<evidence type="ECO:0000256" key="18">
    <source>
        <dbReference type="ARBA" id="ARBA00040898"/>
    </source>
</evidence>
<evidence type="ECO:0000256" key="7">
    <source>
        <dbReference type="ARBA" id="ARBA00022676"/>
    </source>
</evidence>
<keyword evidence="10" id="KW-0479">Metal-binding</keyword>
<dbReference type="PANTHER" id="PTHR23033">
    <property type="entry name" value="BETA1,3-GALACTOSYLTRANSFERASE"/>
    <property type="match status" value="1"/>
</dbReference>
<feature type="domain" description="Fringe-like glycosyltransferase" evidence="21">
    <location>
        <begin position="100"/>
        <end position="265"/>
    </location>
</feature>
<organism evidence="22 23">
    <name type="scientific">Dreissena polymorpha</name>
    <name type="common">Zebra mussel</name>
    <name type="synonym">Mytilus polymorpha</name>
    <dbReference type="NCBI Taxonomy" id="45954"/>
    <lineage>
        <taxon>Eukaryota</taxon>
        <taxon>Metazoa</taxon>
        <taxon>Spiralia</taxon>
        <taxon>Lophotrochozoa</taxon>
        <taxon>Mollusca</taxon>
        <taxon>Bivalvia</taxon>
        <taxon>Autobranchia</taxon>
        <taxon>Heteroconchia</taxon>
        <taxon>Euheterodonta</taxon>
        <taxon>Imparidentia</taxon>
        <taxon>Neoheterodontei</taxon>
        <taxon>Myida</taxon>
        <taxon>Dreissenoidea</taxon>
        <taxon>Dreissenidae</taxon>
        <taxon>Dreissena</taxon>
    </lineage>
</organism>
<reference evidence="22" key="2">
    <citation type="submission" date="2020-11" db="EMBL/GenBank/DDBJ databases">
        <authorList>
            <person name="McCartney M.A."/>
            <person name="Auch B."/>
            <person name="Kono T."/>
            <person name="Mallez S."/>
            <person name="Becker A."/>
            <person name="Gohl D.M."/>
            <person name="Silverstein K.A.T."/>
            <person name="Koren S."/>
            <person name="Bechman K.B."/>
            <person name="Herman A."/>
            <person name="Abrahante J.E."/>
            <person name="Garbe J."/>
        </authorList>
    </citation>
    <scope>NUCLEOTIDE SEQUENCE</scope>
    <source>
        <strain evidence="22">Duluth1</strain>
        <tissue evidence="22">Whole animal</tissue>
    </source>
</reference>
<dbReference type="PANTHER" id="PTHR23033:SF14">
    <property type="entry name" value="GLYCOPROTEIN-N-ACETYLGALACTOSAMINE 3-BETA-GALACTOSYLTRANSFERASE 1-RELATED"/>
    <property type="match status" value="1"/>
</dbReference>
<dbReference type="GO" id="GO:0016263">
    <property type="term" value="F:glycoprotein-N-acetylgalactosamine 3-beta-galactosyltransferase activity"/>
    <property type="evidence" value="ECO:0007669"/>
    <property type="project" value="UniProtKB-EC"/>
</dbReference>
<dbReference type="Proteomes" id="UP000828390">
    <property type="component" value="Unassembled WGS sequence"/>
</dbReference>
<dbReference type="GO" id="GO:0000166">
    <property type="term" value="F:nucleotide binding"/>
    <property type="evidence" value="ECO:0007669"/>
    <property type="project" value="UniProtKB-KW"/>
</dbReference>
<keyword evidence="11" id="KW-0547">Nucleotide-binding</keyword>
<dbReference type="Pfam" id="PF02434">
    <property type="entry name" value="Fringe"/>
    <property type="match status" value="1"/>
</dbReference>
<dbReference type="GO" id="GO:0016020">
    <property type="term" value="C:membrane"/>
    <property type="evidence" value="ECO:0007669"/>
    <property type="project" value="UniProtKB-SubCell"/>
</dbReference>
<accession>A0A9D4C2T3</accession>
<name>A0A9D4C2T3_DREPO</name>
<evidence type="ECO:0000256" key="10">
    <source>
        <dbReference type="ARBA" id="ARBA00022723"/>
    </source>
</evidence>
<reference evidence="22" key="1">
    <citation type="journal article" date="2019" name="bioRxiv">
        <title>The Genome of the Zebra Mussel, Dreissena polymorpha: A Resource for Invasive Species Research.</title>
        <authorList>
            <person name="McCartney M.A."/>
            <person name="Auch B."/>
            <person name="Kono T."/>
            <person name="Mallez S."/>
            <person name="Zhang Y."/>
            <person name="Obille A."/>
            <person name="Becker A."/>
            <person name="Abrahante J.E."/>
            <person name="Garbe J."/>
            <person name="Badalamenti J.P."/>
            <person name="Herman A."/>
            <person name="Mangelson H."/>
            <person name="Liachko I."/>
            <person name="Sullivan S."/>
            <person name="Sone E.D."/>
            <person name="Koren S."/>
            <person name="Silverstein K.A.T."/>
            <person name="Beckman K.B."/>
            <person name="Gohl D.M."/>
        </authorList>
    </citation>
    <scope>NUCLEOTIDE SEQUENCE</scope>
    <source>
        <strain evidence="22">Duluth1</strain>
        <tissue evidence="22">Whole animal</tissue>
    </source>
</reference>
<dbReference type="Gene3D" id="3.90.550.50">
    <property type="match status" value="1"/>
</dbReference>
<comment type="function">
    <text evidence="19">Glycosyltransferase that generates the core 1 O-glycan Gal-beta1-3GalNAc-alpha1-Ser/Thr (T antigen), which is a precursor for many extended O-glycans in glycoproteins.</text>
</comment>
<evidence type="ECO:0000256" key="13">
    <source>
        <dbReference type="ARBA" id="ARBA00022989"/>
    </source>
</evidence>
<evidence type="ECO:0000313" key="23">
    <source>
        <dbReference type="Proteomes" id="UP000828390"/>
    </source>
</evidence>
<comment type="pathway">
    <text evidence="3">Protein modification; protein glycosylation.</text>
</comment>
<keyword evidence="13 20" id="KW-1133">Transmembrane helix</keyword>
<keyword evidence="8" id="KW-0808">Transferase</keyword>
<evidence type="ECO:0000256" key="6">
    <source>
        <dbReference type="ARBA" id="ARBA00012557"/>
    </source>
</evidence>
<protein>
    <recommendedName>
        <fullName evidence="18">Glycoprotein-N-acetylgalactosamine 3-beta-galactosyltransferase 1</fullName>
        <ecNumber evidence="6">2.4.1.122</ecNumber>
    </recommendedName>
</protein>
<evidence type="ECO:0000259" key="21">
    <source>
        <dbReference type="Pfam" id="PF02434"/>
    </source>
</evidence>
<evidence type="ECO:0000256" key="20">
    <source>
        <dbReference type="SAM" id="Phobius"/>
    </source>
</evidence>
<dbReference type="AlphaFoldDB" id="A0A9D4C2T3"/>
<feature type="transmembrane region" description="Helical" evidence="20">
    <location>
        <begin position="6"/>
        <end position="28"/>
    </location>
</feature>
<comment type="caution">
    <text evidence="22">The sequence shown here is derived from an EMBL/GenBank/DDBJ whole genome shotgun (WGS) entry which is preliminary data.</text>
</comment>
<keyword evidence="16" id="KW-0325">Glycoprotein</keyword>
<keyword evidence="23" id="KW-1185">Reference proteome</keyword>
<evidence type="ECO:0000256" key="9">
    <source>
        <dbReference type="ARBA" id="ARBA00022692"/>
    </source>
</evidence>
<evidence type="ECO:0000256" key="16">
    <source>
        <dbReference type="ARBA" id="ARBA00023180"/>
    </source>
</evidence>
<keyword evidence="17" id="KW-0464">Manganese</keyword>
<comment type="subunit">
    <text evidence="5">Homodimer; disulfide-linked.</text>
</comment>
<evidence type="ECO:0000256" key="15">
    <source>
        <dbReference type="ARBA" id="ARBA00023157"/>
    </source>
</evidence>
<evidence type="ECO:0000256" key="17">
    <source>
        <dbReference type="ARBA" id="ARBA00023211"/>
    </source>
</evidence>
<dbReference type="InterPro" id="IPR003378">
    <property type="entry name" value="Fringe-like_glycosylTrfase"/>
</dbReference>
<comment type="subcellular location">
    <subcellularLocation>
        <location evidence="2">Membrane</location>
        <topology evidence="2">Single-pass type II membrane protein</topology>
    </subcellularLocation>
</comment>
<dbReference type="EC" id="2.4.1.122" evidence="6"/>
<keyword evidence="14 20" id="KW-0472">Membrane</keyword>
<evidence type="ECO:0000256" key="19">
    <source>
        <dbReference type="ARBA" id="ARBA00059245"/>
    </source>
</evidence>
<evidence type="ECO:0000256" key="11">
    <source>
        <dbReference type="ARBA" id="ARBA00022741"/>
    </source>
</evidence>
<evidence type="ECO:0000313" key="22">
    <source>
        <dbReference type="EMBL" id="KAH3716116.1"/>
    </source>
</evidence>
<evidence type="ECO:0000256" key="5">
    <source>
        <dbReference type="ARBA" id="ARBA00011748"/>
    </source>
</evidence>
<dbReference type="OrthoDB" id="414175at2759"/>
<evidence type="ECO:0000256" key="3">
    <source>
        <dbReference type="ARBA" id="ARBA00004922"/>
    </source>
</evidence>
<evidence type="ECO:0000256" key="4">
    <source>
        <dbReference type="ARBA" id="ARBA00006462"/>
    </source>
</evidence>
<evidence type="ECO:0000256" key="1">
    <source>
        <dbReference type="ARBA" id="ARBA00001936"/>
    </source>
</evidence>
<keyword evidence="15" id="KW-1015">Disulfide bond</keyword>
<comment type="cofactor">
    <cofactor evidence="1">
        <name>Mn(2+)</name>
        <dbReference type="ChEBI" id="CHEBI:29035"/>
    </cofactor>
</comment>
<keyword evidence="9 20" id="KW-0812">Transmembrane</keyword>
<keyword evidence="12" id="KW-0735">Signal-anchor</keyword>
<keyword evidence="7" id="KW-0328">Glycosyltransferase</keyword>
<comment type="similarity">
    <text evidence="4">Belongs to the glycosyltransferase 31 family. Beta3-Gal-T subfamily.</text>
</comment>
<evidence type="ECO:0000256" key="8">
    <source>
        <dbReference type="ARBA" id="ARBA00022679"/>
    </source>
</evidence>
<evidence type="ECO:0000256" key="14">
    <source>
        <dbReference type="ARBA" id="ARBA00023136"/>
    </source>
</evidence>